<proteinExistence type="predicted"/>
<comment type="caution">
    <text evidence="2">The sequence shown here is derived from an EMBL/GenBank/DDBJ whole genome shotgun (WGS) entry which is preliminary data.</text>
</comment>
<evidence type="ECO:0000313" key="2">
    <source>
        <dbReference type="EMBL" id="KAJ4434282.1"/>
    </source>
</evidence>
<keyword evidence="3" id="KW-1185">Reference proteome</keyword>
<evidence type="ECO:0000313" key="3">
    <source>
        <dbReference type="Proteomes" id="UP001148838"/>
    </source>
</evidence>
<accession>A0ABQ8SKM5</accession>
<gene>
    <name evidence="2" type="ORF">ANN_22834</name>
</gene>
<feature type="domain" description="MADF" evidence="1">
    <location>
        <begin position="53"/>
        <end position="93"/>
    </location>
</feature>
<protein>
    <recommendedName>
        <fullName evidence="1">MADF domain-containing protein</fullName>
    </recommendedName>
</protein>
<dbReference type="InterPro" id="IPR006578">
    <property type="entry name" value="MADF-dom"/>
</dbReference>
<dbReference type="Proteomes" id="UP001148838">
    <property type="component" value="Unassembled WGS sequence"/>
</dbReference>
<organism evidence="2 3">
    <name type="scientific">Periplaneta americana</name>
    <name type="common">American cockroach</name>
    <name type="synonym">Blatta americana</name>
    <dbReference type="NCBI Taxonomy" id="6978"/>
    <lineage>
        <taxon>Eukaryota</taxon>
        <taxon>Metazoa</taxon>
        <taxon>Ecdysozoa</taxon>
        <taxon>Arthropoda</taxon>
        <taxon>Hexapoda</taxon>
        <taxon>Insecta</taxon>
        <taxon>Pterygota</taxon>
        <taxon>Neoptera</taxon>
        <taxon>Polyneoptera</taxon>
        <taxon>Dictyoptera</taxon>
        <taxon>Blattodea</taxon>
        <taxon>Blattoidea</taxon>
        <taxon>Blattidae</taxon>
        <taxon>Blattinae</taxon>
        <taxon>Periplaneta</taxon>
    </lineage>
</organism>
<dbReference type="EMBL" id="JAJSOF020000025">
    <property type="protein sequence ID" value="KAJ4434282.1"/>
    <property type="molecule type" value="Genomic_DNA"/>
</dbReference>
<evidence type="ECO:0000259" key="1">
    <source>
        <dbReference type="Pfam" id="PF10545"/>
    </source>
</evidence>
<dbReference type="Pfam" id="PF10545">
    <property type="entry name" value="MADF_DNA_bdg"/>
    <property type="match status" value="1"/>
</dbReference>
<reference evidence="2 3" key="1">
    <citation type="journal article" date="2022" name="Allergy">
        <title>Genome assembly and annotation of Periplaneta americana reveal a comprehensive cockroach allergen profile.</title>
        <authorList>
            <person name="Wang L."/>
            <person name="Xiong Q."/>
            <person name="Saelim N."/>
            <person name="Wang L."/>
            <person name="Nong W."/>
            <person name="Wan A.T."/>
            <person name="Shi M."/>
            <person name="Liu X."/>
            <person name="Cao Q."/>
            <person name="Hui J.H.L."/>
            <person name="Sookrung N."/>
            <person name="Leung T.F."/>
            <person name="Tungtrongchitr A."/>
            <person name="Tsui S.K.W."/>
        </authorList>
    </citation>
    <scope>NUCLEOTIDE SEQUENCE [LARGE SCALE GENOMIC DNA]</scope>
    <source>
        <strain evidence="2">PWHHKU_190912</strain>
    </source>
</reference>
<name>A0ABQ8SKM5_PERAM</name>
<sequence length="158" mass="18043">MIWVAFCCATTANPFMELLVQEDPHSYTKMRRCSILLSCQLHIVLFDEILMLSVEENPHLYDKRRASYKDKKMKENTWFSIAASLNTDQVSSENVVARTERNKNDMISMADEDGDFLNKIIAGDELGATFNCLKTGLYLTSDTKKAPFMRQLGQEIMG</sequence>